<dbReference type="PANTHER" id="PTHR31374:SF198">
    <property type="entry name" value="AUXIN-RESPONSIVE PROTEIN SAUR72"/>
    <property type="match status" value="1"/>
</dbReference>
<feature type="region of interest" description="Disordered" evidence="2">
    <location>
        <begin position="1"/>
        <end position="43"/>
    </location>
</feature>
<dbReference type="STRING" id="4555.K3YYF0"/>
<evidence type="ECO:0000256" key="1">
    <source>
        <dbReference type="ARBA" id="ARBA00006974"/>
    </source>
</evidence>
<evidence type="ECO:0000256" key="2">
    <source>
        <dbReference type="SAM" id="MobiDB-lite"/>
    </source>
</evidence>
<dbReference type="EMBL" id="AGNK02000105">
    <property type="status" value="NOT_ANNOTATED_CDS"/>
    <property type="molecule type" value="Genomic_DNA"/>
</dbReference>
<evidence type="ECO:0000313" key="3">
    <source>
        <dbReference type="EnsemblPlants" id="KQL28585"/>
    </source>
</evidence>
<evidence type="ECO:0008006" key="5">
    <source>
        <dbReference type="Google" id="ProtNLM"/>
    </source>
</evidence>
<reference evidence="3" key="2">
    <citation type="submission" date="2018-08" db="UniProtKB">
        <authorList>
            <consortium name="EnsemblPlants"/>
        </authorList>
    </citation>
    <scope>IDENTIFICATION</scope>
    <source>
        <strain evidence="3">Yugu1</strain>
    </source>
</reference>
<dbReference type="GO" id="GO:0009733">
    <property type="term" value="P:response to auxin"/>
    <property type="evidence" value="ECO:0007669"/>
    <property type="project" value="InterPro"/>
</dbReference>
<proteinExistence type="inferred from homology"/>
<protein>
    <recommendedName>
        <fullName evidence="5">Auxin-responsive protein</fullName>
    </recommendedName>
</protein>
<dbReference type="Proteomes" id="UP000004995">
    <property type="component" value="Unassembled WGS sequence"/>
</dbReference>
<dbReference type="Pfam" id="PF02519">
    <property type="entry name" value="Auxin_inducible"/>
    <property type="match status" value="1"/>
</dbReference>
<keyword evidence="4" id="KW-1185">Reference proteome</keyword>
<feature type="compositionally biased region" description="Basic and acidic residues" evidence="2">
    <location>
        <begin position="34"/>
        <end position="43"/>
    </location>
</feature>
<organism evidence="3 4">
    <name type="scientific">Setaria italica</name>
    <name type="common">Foxtail millet</name>
    <name type="synonym">Panicum italicum</name>
    <dbReference type="NCBI Taxonomy" id="4555"/>
    <lineage>
        <taxon>Eukaryota</taxon>
        <taxon>Viridiplantae</taxon>
        <taxon>Streptophyta</taxon>
        <taxon>Embryophyta</taxon>
        <taxon>Tracheophyta</taxon>
        <taxon>Spermatophyta</taxon>
        <taxon>Magnoliopsida</taxon>
        <taxon>Liliopsida</taxon>
        <taxon>Poales</taxon>
        <taxon>Poaceae</taxon>
        <taxon>PACMAD clade</taxon>
        <taxon>Panicoideae</taxon>
        <taxon>Panicodae</taxon>
        <taxon>Paniceae</taxon>
        <taxon>Cenchrinae</taxon>
        <taxon>Setaria</taxon>
    </lineage>
</organism>
<accession>K3YYF0</accession>
<sequence length="252" mass="26451">MAVPPVGLRLRLPAGPRAHAPPEAGGGLAVGDQTTDKGQRASDRWWVARLKGRPPGQGQSDKLGPAHRLSVARPPYPAGYSRYHHLVRHDPSPALRLLLPRGPASPRLPFIKRAARSSTRTAPAPPAMKRLLRRLSGTVAAAEDGAGPAAARGHLRQKKGKGAASASAAVVPEGHVPVCVGEEGGPVERFAVRAELLGEPAFAALLRRAAQEYGYAHPGALRIPCPAAEFRRLLLRLSDDNPSSSSAAATTC</sequence>
<dbReference type="Gramene" id="KQL28585">
    <property type="protein sequence ID" value="KQL28585"/>
    <property type="gene ID" value="SETIT_019300mg"/>
</dbReference>
<dbReference type="HOGENOM" id="CLU_1104300_0_0_1"/>
<dbReference type="AlphaFoldDB" id="K3YYF0"/>
<dbReference type="InParanoid" id="K3YYF0"/>
<dbReference type="EnsemblPlants" id="KQL28585">
    <property type="protein sequence ID" value="KQL28585"/>
    <property type="gene ID" value="SETIT_019300mg"/>
</dbReference>
<reference evidence="4" key="1">
    <citation type="journal article" date="2012" name="Nat. Biotechnol.">
        <title>Reference genome sequence of the model plant Setaria.</title>
        <authorList>
            <person name="Bennetzen J.L."/>
            <person name="Schmutz J."/>
            <person name="Wang H."/>
            <person name="Percifield R."/>
            <person name="Hawkins J."/>
            <person name="Pontaroli A.C."/>
            <person name="Estep M."/>
            <person name="Feng L."/>
            <person name="Vaughn J.N."/>
            <person name="Grimwood J."/>
            <person name="Jenkins J."/>
            <person name="Barry K."/>
            <person name="Lindquist E."/>
            <person name="Hellsten U."/>
            <person name="Deshpande S."/>
            <person name="Wang X."/>
            <person name="Wu X."/>
            <person name="Mitros T."/>
            <person name="Triplett J."/>
            <person name="Yang X."/>
            <person name="Ye C.Y."/>
            <person name="Mauro-Herrera M."/>
            <person name="Wang L."/>
            <person name="Li P."/>
            <person name="Sharma M."/>
            <person name="Sharma R."/>
            <person name="Ronald P.C."/>
            <person name="Panaud O."/>
            <person name="Kellogg E.A."/>
            <person name="Brutnell T.P."/>
            <person name="Doust A.N."/>
            <person name="Tuskan G.A."/>
            <person name="Rokhsar D."/>
            <person name="Devos K.M."/>
        </authorList>
    </citation>
    <scope>NUCLEOTIDE SEQUENCE [LARGE SCALE GENOMIC DNA]</scope>
    <source>
        <strain evidence="4">cv. Yugu1</strain>
    </source>
</reference>
<name>K3YYF0_SETIT</name>
<dbReference type="eggNOG" id="ENOG502S1QJ">
    <property type="taxonomic scope" value="Eukaryota"/>
</dbReference>
<comment type="similarity">
    <text evidence="1">Belongs to the ARG7 family.</text>
</comment>
<dbReference type="PANTHER" id="PTHR31374">
    <property type="entry name" value="AUXIN-INDUCED PROTEIN-LIKE-RELATED"/>
    <property type="match status" value="1"/>
</dbReference>
<evidence type="ECO:0000313" key="4">
    <source>
        <dbReference type="Proteomes" id="UP000004995"/>
    </source>
</evidence>
<dbReference type="InterPro" id="IPR003676">
    <property type="entry name" value="SAUR_fam"/>
</dbReference>